<evidence type="ECO:0000313" key="1">
    <source>
        <dbReference type="EMBL" id="KAJ7731988.1"/>
    </source>
</evidence>
<dbReference type="EMBL" id="JARKIB010000148">
    <property type="protein sequence ID" value="KAJ7731988.1"/>
    <property type="molecule type" value="Genomic_DNA"/>
</dbReference>
<dbReference type="AlphaFoldDB" id="A0AAD7MTF1"/>
<accession>A0AAD7MTF1</accession>
<sequence>MSTNTSSTERDGPVENIGQFVQHSVYWYEDGSVVVRVDDTTIYKIHVTMLKTLLNVIGDILTIPDGKEKNDPTREGTLRFPLWRPGTDASEFEDFLRWLYRAAWEGFGHNLEERHRIFTHLFKLADMWQIKAARAYATDSLEALPLAASRRLQLAGQFTIVSWVEPAVKHIVERKLSALTLEDIAALGLRVYSTLVKAQELIKIETRRTALVSPQMPNDSSWQCQKHLSCISAWPKIWFERIGKRLLHPEKPIHLRDVKIEALSIRNSTLSERCALDMLDVIDTITFSHETIISAAACGVIKYYESL</sequence>
<evidence type="ECO:0008006" key="3">
    <source>
        <dbReference type="Google" id="ProtNLM"/>
    </source>
</evidence>
<organism evidence="1 2">
    <name type="scientific">Mycena metata</name>
    <dbReference type="NCBI Taxonomy" id="1033252"/>
    <lineage>
        <taxon>Eukaryota</taxon>
        <taxon>Fungi</taxon>
        <taxon>Dikarya</taxon>
        <taxon>Basidiomycota</taxon>
        <taxon>Agaricomycotina</taxon>
        <taxon>Agaricomycetes</taxon>
        <taxon>Agaricomycetidae</taxon>
        <taxon>Agaricales</taxon>
        <taxon>Marasmiineae</taxon>
        <taxon>Mycenaceae</taxon>
        <taxon>Mycena</taxon>
    </lineage>
</organism>
<name>A0AAD7MTF1_9AGAR</name>
<evidence type="ECO:0000313" key="2">
    <source>
        <dbReference type="Proteomes" id="UP001215598"/>
    </source>
</evidence>
<comment type="caution">
    <text evidence="1">The sequence shown here is derived from an EMBL/GenBank/DDBJ whole genome shotgun (WGS) entry which is preliminary data.</text>
</comment>
<dbReference type="Proteomes" id="UP001215598">
    <property type="component" value="Unassembled WGS sequence"/>
</dbReference>
<protein>
    <recommendedName>
        <fullName evidence="3">BTB domain-containing protein</fullName>
    </recommendedName>
</protein>
<keyword evidence="2" id="KW-1185">Reference proteome</keyword>
<gene>
    <name evidence="1" type="ORF">B0H16DRAFT_1732993</name>
</gene>
<proteinExistence type="predicted"/>
<reference evidence="1" key="1">
    <citation type="submission" date="2023-03" db="EMBL/GenBank/DDBJ databases">
        <title>Massive genome expansion in bonnet fungi (Mycena s.s.) driven by repeated elements and novel gene families across ecological guilds.</title>
        <authorList>
            <consortium name="Lawrence Berkeley National Laboratory"/>
            <person name="Harder C.B."/>
            <person name="Miyauchi S."/>
            <person name="Viragh M."/>
            <person name="Kuo A."/>
            <person name="Thoen E."/>
            <person name="Andreopoulos B."/>
            <person name="Lu D."/>
            <person name="Skrede I."/>
            <person name="Drula E."/>
            <person name="Henrissat B."/>
            <person name="Morin E."/>
            <person name="Kohler A."/>
            <person name="Barry K."/>
            <person name="LaButti K."/>
            <person name="Morin E."/>
            <person name="Salamov A."/>
            <person name="Lipzen A."/>
            <person name="Mereny Z."/>
            <person name="Hegedus B."/>
            <person name="Baldrian P."/>
            <person name="Stursova M."/>
            <person name="Weitz H."/>
            <person name="Taylor A."/>
            <person name="Grigoriev I.V."/>
            <person name="Nagy L.G."/>
            <person name="Martin F."/>
            <person name="Kauserud H."/>
        </authorList>
    </citation>
    <scope>NUCLEOTIDE SEQUENCE</scope>
    <source>
        <strain evidence="1">CBHHK182m</strain>
    </source>
</reference>